<gene>
    <name evidence="2" type="ORF">PUN32_05750</name>
</gene>
<proteinExistence type="predicted"/>
<protein>
    <submittedName>
        <fullName evidence="2">DUF4156 domain-containing protein</fullName>
    </submittedName>
</protein>
<dbReference type="PROSITE" id="PS51257">
    <property type="entry name" value="PROKAR_LIPOPROTEIN"/>
    <property type="match status" value="1"/>
</dbReference>
<accession>A0ABT5V1T8</accession>
<dbReference type="InterPro" id="IPR025294">
    <property type="entry name" value="DUF4156"/>
</dbReference>
<keyword evidence="3" id="KW-1185">Reference proteome</keyword>
<feature type="signal peptide" evidence="1">
    <location>
        <begin position="1"/>
        <end position="23"/>
    </location>
</feature>
<organism evidence="2 3">
    <name type="scientific">Vibrio chanodichtyis</name>
    <dbReference type="NCBI Taxonomy" id="3027932"/>
    <lineage>
        <taxon>Bacteria</taxon>
        <taxon>Pseudomonadati</taxon>
        <taxon>Pseudomonadota</taxon>
        <taxon>Gammaproteobacteria</taxon>
        <taxon>Vibrionales</taxon>
        <taxon>Vibrionaceae</taxon>
        <taxon>Vibrio</taxon>
    </lineage>
</organism>
<name>A0ABT5V1T8_9VIBR</name>
<reference evidence="2 3" key="1">
    <citation type="submission" date="2023-02" db="EMBL/GenBank/DDBJ databases">
        <title>Vibrio intestini sp. nov., a close relative of Vibrio cholerae isolated from the intestine of Healthy Culter dabryi.</title>
        <authorList>
            <person name="Wu N."/>
        </authorList>
    </citation>
    <scope>NUCLEOTIDE SEQUENCE [LARGE SCALE GENOMIC DNA]</scope>
    <source>
        <strain evidence="2 3">DSL-7</strain>
    </source>
</reference>
<evidence type="ECO:0000313" key="3">
    <source>
        <dbReference type="Proteomes" id="UP001216189"/>
    </source>
</evidence>
<keyword evidence="1" id="KW-0732">Signal</keyword>
<sequence>MIRIAMLSVASSLLLGCSSPIHSLSDGAEQIQIRTDAGFDASQCQWLGDATGSEGFWFNSWIYPNNVLIQGAINQLKNQALAHGGDTITLDYTNYFQTSVTMLGSLYRCQPIAGEP</sequence>
<dbReference type="EMBL" id="JARBFT010000004">
    <property type="protein sequence ID" value="MDE1514514.1"/>
    <property type="molecule type" value="Genomic_DNA"/>
</dbReference>
<dbReference type="RefSeq" id="WP_274722189.1">
    <property type="nucleotide sequence ID" value="NZ_JARBFT010000004.1"/>
</dbReference>
<evidence type="ECO:0000313" key="2">
    <source>
        <dbReference type="EMBL" id="MDE1514514.1"/>
    </source>
</evidence>
<feature type="chain" id="PRO_5046193378" evidence="1">
    <location>
        <begin position="24"/>
        <end position="116"/>
    </location>
</feature>
<dbReference type="Pfam" id="PF13698">
    <property type="entry name" value="DUF4156"/>
    <property type="match status" value="1"/>
</dbReference>
<dbReference type="Proteomes" id="UP001216189">
    <property type="component" value="Unassembled WGS sequence"/>
</dbReference>
<comment type="caution">
    <text evidence="2">The sequence shown here is derived from an EMBL/GenBank/DDBJ whole genome shotgun (WGS) entry which is preliminary data.</text>
</comment>
<evidence type="ECO:0000256" key="1">
    <source>
        <dbReference type="SAM" id="SignalP"/>
    </source>
</evidence>